<comment type="caution">
    <text evidence="1">The sequence shown here is derived from an EMBL/GenBank/DDBJ whole genome shotgun (WGS) entry which is preliminary data.</text>
</comment>
<keyword evidence="2" id="KW-1185">Reference proteome</keyword>
<evidence type="ECO:0000313" key="1">
    <source>
        <dbReference type="EMBL" id="MED6146125.1"/>
    </source>
</evidence>
<evidence type="ECO:0008006" key="3">
    <source>
        <dbReference type="Google" id="ProtNLM"/>
    </source>
</evidence>
<proteinExistence type="predicted"/>
<dbReference type="PANTHER" id="PTHR46033:SF8">
    <property type="entry name" value="PROTEIN MAINTENANCE OF MERISTEMS-LIKE"/>
    <property type="match status" value="1"/>
</dbReference>
<dbReference type="EMBL" id="JASCZI010090758">
    <property type="protein sequence ID" value="MED6146125.1"/>
    <property type="molecule type" value="Genomic_DNA"/>
</dbReference>
<dbReference type="InterPro" id="IPR044824">
    <property type="entry name" value="MAIN-like"/>
</dbReference>
<evidence type="ECO:0000313" key="2">
    <source>
        <dbReference type="Proteomes" id="UP001341840"/>
    </source>
</evidence>
<gene>
    <name evidence="1" type="ORF">PIB30_031717</name>
</gene>
<protein>
    <recommendedName>
        <fullName evidence="3">Aminotransferase-like plant mobile domain-containing protein</fullName>
    </recommendedName>
</protein>
<name>A0ABU6TC55_9FABA</name>
<reference evidence="1 2" key="1">
    <citation type="journal article" date="2023" name="Plants (Basel)">
        <title>Bridging the Gap: Combining Genomics and Transcriptomics Approaches to Understand Stylosanthes scabra, an Orphan Legume from the Brazilian Caatinga.</title>
        <authorList>
            <person name="Ferreira-Neto J.R.C."/>
            <person name="da Silva M.D."/>
            <person name="Binneck E."/>
            <person name="de Melo N.F."/>
            <person name="da Silva R.H."/>
            <person name="de Melo A.L.T.M."/>
            <person name="Pandolfi V."/>
            <person name="Bustamante F.O."/>
            <person name="Brasileiro-Vidal A.C."/>
            <person name="Benko-Iseppon A.M."/>
        </authorList>
    </citation>
    <scope>NUCLEOTIDE SEQUENCE [LARGE SCALE GENOMIC DNA]</scope>
    <source>
        <tissue evidence="1">Leaves</tissue>
    </source>
</reference>
<organism evidence="1 2">
    <name type="scientific">Stylosanthes scabra</name>
    <dbReference type="NCBI Taxonomy" id="79078"/>
    <lineage>
        <taxon>Eukaryota</taxon>
        <taxon>Viridiplantae</taxon>
        <taxon>Streptophyta</taxon>
        <taxon>Embryophyta</taxon>
        <taxon>Tracheophyta</taxon>
        <taxon>Spermatophyta</taxon>
        <taxon>Magnoliopsida</taxon>
        <taxon>eudicotyledons</taxon>
        <taxon>Gunneridae</taxon>
        <taxon>Pentapetalae</taxon>
        <taxon>rosids</taxon>
        <taxon>fabids</taxon>
        <taxon>Fabales</taxon>
        <taxon>Fabaceae</taxon>
        <taxon>Papilionoideae</taxon>
        <taxon>50 kb inversion clade</taxon>
        <taxon>dalbergioids sensu lato</taxon>
        <taxon>Dalbergieae</taxon>
        <taxon>Pterocarpus clade</taxon>
        <taxon>Stylosanthes</taxon>
    </lineage>
</organism>
<dbReference type="PANTHER" id="PTHR46033">
    <property type="entry name" value="PROTEIN MAIN-LIKE 2"/>
    <property type="match status" value="1"/>
</dbReference>
<accession>A0ABU6TC55</accession>
<sequence>MFGKPPTPPAAGECTVTFSWLRSTFGLLPDEPTDVMVLMHARAYIWMLLSTCLFGDKTGVRAHVRWLPFLLRIDDLGGYSWGPQCWPDCTGTCVEQPTGMSSRWLGRWFCCRAGFSGAFLSFALPVSTTLSGPSARLVEAVLDGCILQEEHRALWCSIIPLIYFGTIEWHQVDRVIPQFGEV</sequence>
<dbReference type="Proteomes" id="UP001341840">
    <property type="component" value="Unassembled WGS sequence"/>
</dbReference>